<keyword evidence="2" id="KW-1185">Reference proteome</keyword>
<dbReference type="EMBL" id="CAJVPZ010014132">
    <property type="protein sequence ID" value="CAG8654993.1"/>
    <property type="molecule type" value="Genomic_DNA"/>
</dbReference>
<dbReference type="AlphaFoldDB" id="A0A9N9DW97"/>
<reference evidence="1" key="1">
    <citation type="submission" date="2021-06" db="EMBL/GenBank/DDBJ databases">
        <authorList>
            <person name="Kallberg Y."/>
            <person name="Tangrot J."/>
            <person name="Rosling A."/>
        </authorList>
    </citation>
    <scope>NUCLEOTIDE SEQUENCE</scope>
    <source>
        <strain evidence="1">IN212</strain>
    </source>
</reference>
<organism evidence="1 2">
    <name type="scientific">Racocetra fulgida</name>
    <dbReference type="NCBI Taxonomy" id="60492"/>
    <lineage>
        <taxon>Eukaryota</taxon>
        <taxon>Fungi</taxon>
        <taxon>Fungi incertae sedis</taxon>
        <taxon>Mucoromycota</taxon>
        <taxon>Glomeromycotina</taxon>
        <taxon>Glomeromycetes</taxon>
        <taxon>Diversisporales</taxon>
        <taxon>Gigasporaceae</taxon>
        <taxon>Racocetra</taxon>
    </lineage>
</organism>
<name>A0A9N9DW97_9GLOM</name>
<proteinExistence type="predicted"/>
<dbReference type="OrthoDB" id="2394220at2759"/>
<evidence type="ECO:0000313" key="1">
    <source>
        <dbReference type="EMBL" id="CAG8654993.1"/>
    </source>
</evidence>
<gene>
    <name evidence="1" type="ORF">RFULGI_LOCUS8624</name>
</gene>
<dbReference type="Proteomes" id="UP000789396">
    <property type="component" value="Unassembled WGS sequence"/>
</dbReference>
<feature type="non-terminal residue" evidence="1">
    <location>
        <position position="102"/>
    </location>
</feature>
<evidence type="ECO:0000313" key="2">
    <source>
        <dbReference type="Proteomes" id="UP000789396"/>
    </source>
</evidence>
<comment type="caution">
    <text evidence="1">The sequence shown here is derived from an EMBL/GenBank/DDBJ whole genome shotgun (WGS) entry which is preliminary data.</text>
</comment>
<protein>
    <submittedName>
        <fullName evidence="1">15179_t:CDS:1</fullName>
    </submittedName>
</protein>
<sequence>MQSTINKDSKTYNITNEKDGNITTFVDLSKAGANVGSQGVLQLVYFHSVYPQNNDTSTTNVTLYECADIKITAESTSPSSVITASKNAGSINAPHVMFTLFI</sequence>
<accession>A0A9N9DW97</accession>